<proteinExistence type="predicted"/>
<protein>
    <submittedName>
        <fullName evidence="1">Lytic transglycosylase domain-containing protein</fullName>
    </submittedName>
</protein>
<comment type="caution">
    <text evidence="1">The sequence shown here is derived from an EMBL/GenBank/DDBJ whole genome shotgun (WGS) entry which is preliminary data.</text>
</comment>
<accession>A0ABS3Y3I4</accession>
<dbReference type="Proteomes" id="UP000721954">
    <property type="component" value="Unassembled WGS sequence"/>
</dbReference>
<dbReference type="Gene3D" id="1.10.530.10">
    <property type="match status" value="1"/>
</dbReference>
<keyword evidence="2" id="KW-1185">Reference proteome</keyword>
<evidence type="ECO:0000313" key="1">
    <source>
        <dbReference type="EMBL" id="MBO8201727.1"/>
    </source>
</evidence>
<gene>
    <name evidence="1" type="ORF">JW613_26020</name>
</gene>
<organism evidence="1 2">
    <name type="scientific">Streptomyces smyrnaeus</name>
    <dbReference type="NCBI Taxonomy" id="1387713"/>
    <lineage>
        <taxon>Bacteria</taxon>
        <taxon>Bacillati</taxon>
        <taxon>Actinomycetota</taxon>
        <taxon>Actinomycetes</taxon>
        <taxon>Kitasatosporales</taxon>
        <taxon>Streptomycetaceae</taxon>
        <taxon>Streptomyces</taxon>
    </lineage>
</organism>
<evidence type="ECO:0000313" key="2">
    <source>
        <dbReference type="Proteomes" id="UP000721954"/>
    </source>
</evidence>
<name>A0ABS3Y3I4_9ACTN</name>
<dbReference type="InterPro" id="IPR023346">
    <property type="entry name" value="Lysozyme-like_dom_sf"/>
</dbReference>
<reference evidence="1 2" key="1">
    <citation type="submission" date="2021-02" db="EMBL/GenBank/DDBJ databases">
        <title>Streptomyces spirodelae sp. nov., isolated from duckweed.</title>
        <authorList>
            <person name="Saimee Y."/>
            <person name="Duangmal K."/>
        </authorList>
    </citation>
    <scope>NUCLEOTIDE SEQUENCE [LARGE SCALE GENOMIC DNA]</scope>
    <source>
        <strain evidence="1 2">DSM 42105</strain>
    </source>
</reference>
<dbReference type="SUPFAM" id="SSF53955">
    <property type="entry name" value="Lysozyme-like"/>
    <property type="match status" value="1"/>
</dbReference>
<dbReference type="EMBL" id="JAFFZM010000017">
    <property type="protein sequence ID" value="MBO8201727.1"/>
    <property type="molecule type" value="Genomic_DNA"/>
</dbReference>
<sequence>MPPLVVLLLWGTARVGKGAASRIPAGRGVRYDPARYAAQVREHAKQAGINPQLLMAILCNEAYKPHGPALERCWQRLKPGSSFGIANMHRAAFDATKRGRDFASRRWEELPDDRDLALRAAAWHLHDLAARLGTGGGAGSGLSRDELLALGYNAGAGNMLAFARGVRPGRTARSYLRRLRANWSRAHEAVRS</sequence>